<organism evidence="1 2">
    <name type="scientific">Candidatus Uhrbacteria bacterium CG22_combo_CG10-13_8_21_14_all_47_17</name>
    <dbReference type="NCBI Taxonomy" id="1975041"/>
    <lineage>
        <taxon>Bacteria</taxon>
        <taxon>Candidatus Uhriibacteriota</taxon>
    </lineage>
</organism>
<dbReference type="Pfam" id="PF11617">
    <property type="entry name" value="Cu-binding_MopE"/>
    <property type="match status" value="8"/>
</dbReference>
<evidence type="ECO:0000313" key="1">
    <source>
        <dbReference type="EMBL" id="PIP60779.1"/>
    </source>
</evidence>
<sequence length="678" mass="66923">MACQSCGPAILPDGGTPADGGTGCESDPLIGTSCTVGLGECAATGAYVCDTGVLTCSATAGTPTSEVCDGLDNDCDGSIDEDVTRTCYSGPAGTRGVGQCVAGTQVCAAGAWGSCSGEVLPSAEIPDNDVDEDCNGGLLFSVSCGGDSRVGTSCSAGVGECMATGSWSCVGNELLCDAVPSAPTSELCDGLDNDCDGLIDEDLVRSFYSGPAGTASVGICRYGYETCAAGAWSLSSPEVLPSAETCGDGVDQDCNGGDLPCLTCGGDPRTGSVCTVGFGECSASGSFICDTGRVACDATPGSAVSESCDGLDNNCNGLIDEDLVQTCYSGDMRQAGIGLCRMGTRTCSAGSWGSCTGEVLPTAEICGDGIDQDCTGSDLPCTTCGGDARIGTSCTVGRGACMATGTWVCTADRAQCDAVPGMPAPEICDGVDNNCNGVTDEAAGGGALTSDCYPFTTGLPGVGICTSGTRTCSGGSWSTLCWGAVGPSAEVCDGLDNNCNGAADEGGVCSTPTLDAGTDAGSDAGVDSGTDAGTSSGALAERNACRANRSTDGWSGTQVATYDLSCVNSTFGMCASGWQVIVYDGHGCSVPSDPGVGTVSVDIDANAPGSFIRTGLRCGSWDYRTFPGPACTAPAMQCVTEFTADGVSRLADGRIADGAGGLLPTFPASASGGLITCP</sequence>
<gene>
    <name evidence="1" type="ORF">COX00_01350</name>
</gene>
<dbReference type="InterPro" id="IPR021655">
    <property type="entry name" value="Put_metal-bd"/>
</dbReference>
<protein>
    <submittedName>
        <fullName evidence="1">Uncharacterized protein</fullName>
    </submittedName>
</protein>
<dbReference type="EMBL" id="PCSZ01000031">
    <property type="protein sequence ID" value="PIP60779.1"/>
    <property type="molecule type" value="Genomic_DNA"/>
</dbReference>
<evidence type="ECO:0000313" key="2">
    <source>
        <dbReference type="Proteomes" id="UP000231581"/>
    </source>
</evidence>
<accession>A0A2H0BTC3</accession>
<dbReference type="Proteomes" id="UP000231581">
    <property type="component" value="Unassembled WGS sequence"/>
</dbReference>
<name>A0A2H0BTC3_9BACT</name>
<comment type="caution">
    <text evidence="1">The sequence shown here is derived from an EMBL/GenBank/DDBJ whole genome shotgun (WGS) entry which is preliminary data.</text>
</comment>
<dbReference type="AlphaFoldDB" id="A0A2H0BTC3"/>
<reference evidence="1 2" key="1">
    <citation type="submission" date="2017-09" db="EMBL/GenBank/DDBJ databases">
        <title>Depth-based differentiation of microbial function through sediment-hosted aquifers and enrichment of novel symbionts in the deep terrestrial subsurface.</title>
        <authorList>
            <person name="Probst A.J."/>
            <person name="Ladd B."/>
            <person name="Jarett J.K."/>
            <person name="Geller-Mcgrath D.E."/>
            <person name="Sieber C.M."/>
            <person name="Emerson J.B."/>
            <person name="Anantharaman K."/>
            <person name="Thomas B.C."/>
            <person name="Malmstrom R."/>
            <person name="Stieglmeier M."/>
            <person name="Klingl A."/>
            <person name="Woyke T."/>
            <person name="Ryan C.M."/>
            <person name="Banfield J.F."/>
        </authorList>
    </citation>
    <scope>NUCLEOTIDE SEQUENCE [LARGE SCALE GENOMIC DNA]</scope>
    <source>
        <strain evidence="1">CG22_combo_CG10-13_8_21_14_all_47_17</strain>
    </source>
</reference>
<proteinExistence type="predicted"/>